<keyword evidence="1" id="KW-1133">Transmembrane helix</keyword>
<dbReference type="EMBL" id="SMFY01000001">
    <property type="protein sequence ID" value="TCK31597.1"/>
    <property type="molecule type" value="Genomic_DNA"/>
</dbReference>
<name>A0A4R1I835_ANCAQ</name>
<sequence>MTVVARLNGRFLLWFIVLLPLTLGVGSAILWLRRRFSVYQVDEAGVTLWAGRNLPWRKVRNFHFRKRMEGAGPRITRVDIQFEVGRGFIAPEWLANGDELVQAFRAGVRDGLPERRLRSNYTQRR</sequence>
<accession>A0A4R1I835</accession>
<gene>
    <name evidence="2" type="ORF">EV667_1708</name>
</gene>
<evidence type="ECO:0000313" key="2">
    <source>
        <dbReference type="EMBL" id="TCK31597.1"/>
    </source>
</evidence>
<protein>
    <submittedName>
        <fullName evidence="2">Uncharacterized protein</fullName>
    </submittedName>
</protein>
<keyword evidence="1" id="KW-0472">Membrane</keyword>
<dbReference type="Proteomes" id="UP000295030">
    <property type="component" value="Unassembled WGS sequence"/>
</dbReference>
<comment type="caution">
    <text evidence="2">The sequence shown here is derived from an EMBL/GenBank/DDBJ whole genome shotgun (WGS) entry which is preliminary data.</text>
</comment>
<proteinExistence type="predicted"/>
<reference evidence="2 3" key="1">
    <citation type="submission" date="2019-03" db="EMBL/GenBank/DDBJ databases">
        <title>Genomic Encyclopedia of Type Strains, Phase IV (KMG-IV): sequencing the most valuable type-strain genomes for metagenomic binning, comparative biology and taxonomic classification.</title>
        <authorList>
            <person name="Goeker M."/>
        </authorList>
    </citation>
    <scope>NUCLEOTIDE SEQUENCE [LARGE SCALE GENOMIC DNA]</scope>
    <source>
        <strain evidence="2 3">DSM 101</strain>
    </source>
</reference>
<feature type="transmembrane region" description="Helical" evidence="1">
    <location>
        <begin position="12"/>
        <end position="32"/>
    </location>
</feature>
<organism evidence="2 3">
    <name type="scientific">Ancylobacter aquaticus</name>
    <dbReference type="NCBI Taxonomy" id="100"/>
    <lineage>
        <taxon>Bacteria</taxon>
        <taxon>Pseudomonadati</taxon>
        <taxon>Pseudomonadota</taxon>
        <taxon>Alphaproteobacteria</taxon>
        <taxon>Hyphomicrobiales</taxon>
        <taxon>Xanthobacteraceae</taxon>
        <taxon>Ancylobacter</taxon>
    </lineage>
</organism>
<keyword evidence="1" id="KW-0812">Transmembrane</keyword>
<evidence type="ECO:0000256" key="1">
    <source>
        <dbReference type="SAM" id="Phobius"/>
    </source>
</evidence>
<evidence type="ECO:0000313" key="3">
    <source>
        <dbReference type="Proteomes" id="UP000295030"/>
    </source>
</evidence>
<dbReference type="AlphaFoldDB" id="A0A4R1I835"/>
<keyword evidence="3" id="KW-1185">Reference proteome</keyword>